<reference evidence="3" key="1">
    <citation type="journal article" date="2019" name="Int. J. Syst. Evol. Microbiol.">
        <title>The Global Catalogue of Microorganisms (GCM) 10K type strain sequencing project: providing services to taxonomists for standard genome sequencing and annotation.</title>
        <authorList>
            <consortium name="The Broad Institute Genomics Platform"/>
            <consortium name="The Broad Institute Genome Sequencing Center for Infectious Disease"/>
            <person name="Wu L."/>
            <person name="Ma J."/>
        </authorList>
    </citation>
    <scope>NUCLEOTIDE SEQUENCE [LARGE SCALE GENOMIC DNA]</scope>
    <source>
        <strain evidence="3">JCM 19125</strain>
    </source>
</reference>
<protein>
    <recommendedName>
        <fullName evidence="4">Citrate transporter-like domain-containing protein</fullName>
    </recommendedName>
</protein>
<evidence type="ECO:0000256" key="1">
    <source>
        <dbReference type="SAM" id="Phobius"/>
    </source>
</evidence>
<keyword evidence="1" id="KW-0812">Transmembrane</keyword>
<evidence type="ECO:0000313" key="3">
    <source>
        <dbReference type="Proteomes" id="UP001501521"/>
    </source>
</evidence>
<keyword evidence="3" id="KW-1185">Reference proteome</keyword>
<comment type="caution">
    <text evidence="2">The sequence shown here is derived from an EMBL/GenBank/DDBJ whole genome shotgun (WGS) entry which is preliminary data.</text>
</comment>
<feature type="transmembrane region" description="Helical" evidence="1">
    <location>
        <begin position="40"/>
        <end position="62"/>
    </location>
</feature>
<dbReference type="EMBL" id="BAABLV010000036">
    <property type="protein sequence ID" value="GAA4905199.1"/>
    <property type="molecule type" value="Genomic_DNA"/>
</dbReference>
<name>A0ABP9FL68_9ACTN</name>
<sequence>MLAVLAVVVVGLLALNDDNPAVLLLVAFIWGRTEALSSTLYEIVPGFIANLVIAVVVSLLTAPPSAEVVEAFEEAVVASRA</sequence>
<keyword evidence="1" id="KW-0472">Membrane</keyword>
<evidence type="ECO:0008006" key="4">
    <source>
        <dbReference type="Google" id="ProtNLM"/>
    </source>
</evidence>
<organism evidence="2 3">
    <name type="scientific">Tessaracoccus lubricantis</name>
    <dbReference type="NCBI Taxonomy" id="545543"/>
    <lineage>
        <taxon>Bacteria</taxon>
        <taxon>Bacillati</taxon>
        <taxon>Actinomycetota</taxon>
        <taxon>Actinomycetes</taxon>
        <taxon>Propionibacteriales</taxon>
        <taxon>Propionibacteriaceae</taxon>
        <taxon>Tessaracoccus</taxon>
    </lineage>
</organism>
<gene>
    <name evidence="2" type="ORF">GCM10025789_25660</name>
</gene>
<dbReference type="Proteomes" id="UP001501521">
    <property type="component" value="Unassembled WGS sequence"/>
</dbReference>
<proteinExistence type="predicted"/>
<keyword evidence="1" id="KW-1133">Transmembrane helix</keyword>
<accession>A0ABP9FL68</accession>
<evidence type="ECO:0000313" key="2">
    <source>
        <dbReference type="EMBL" id="GAA4905199.1"/>
    </source>
</evidence>
<dbReference type="RefSeq" id="WP_345583461.1">
    <property type="nucleotide sequence ID" value="NZ_BAABLV010000036.1"/>
</dbReference>